<name>A0A0A1WJZ3_ZEUCU</name>
<dbReference type="EMBL" id="GBXI01015286">
    <property type="protein sequence ID" value="JAC99005.1"/>
    <property type="molecule type" value="Transcribed_RNA"/>
</dbReference>
<gene>
    <name evidence="3" type="primary">Angptl6</name>
    <name evidence="3" type="ORF">g.57815</name>
</gene>
<accession>A0A0A1WJZ3</accession>
<feature type="transmembrane region" description="Helical" evidence="1">
    <location>
        <begin position="21"/>
        <end position="37"/>
    </location>
</feature>
<feature type="domain" description="Fibrinogen C-terminal" evidence="2">
    <location>
        <begin position="96"/>
        <end position="149"/>
    </location>
</feature>
<dbReference type="SUPFAM" id="SSF56496">
    <property type="entry name" value="Fibrinogen C-terminal domain-like"/>
    <property type="match status" value="1"/>
</dbReference>
<dbReference type="Gene3D" id="3.90.215.10">
    <property type="entry name" value="Gamma Fibrinogen, chain A, domain 1"/>
    <property type="match status" value="1"/>
</dbReference>
<evidence type="ECO:0000259" key="2">
    <source>
        <dbReference type="PROSITE" id="PS51406"/>
    </source>
</evidence>
<feature type="non-terminal residue" evidence="3">
    <location>
        <position position="1"/>
    </location>
</feature>
<sequence length="149" mass="17018">KVSVLIKHPTILTSRRKMSRIVFILLLNYFLIFRIVFGSSRNSDSCTVHDCNCNVQIEVVNAELVDDVEMADVNIDIRPSDNEKPLLANRVSKASTCMAVKPFSCMEAAAKSWKSGIYQIHLKKFNISDLEVYCEEDMEFGGWLVIQRR</sequence>
<evidence type="ECO:0000313" key="3">
    <source>
        <dbReference type="EMBL" id="JAC99005.1"/>
    </source>
</evidence>
<reference evidence="3" key="2">
    <citation type="journal article" date="2015" name="Gigascience">
        <title>Reconstructing a comprehensive transcriptome assembly of a white-pupal translocated strain of the pest fruit fly Bactrocera cucurbitae.</title>
        <authorList>
            <person name="Sim S.B."/>
            <person name="Calla B."/>
            <person name="Hall B."/>
            <person name="DeRego T."/>
            <person name="Geib S.M."/>
        </authorList>
    </citation>
    <scope>NUCLEOTIDE SEQUENCE</scope>
</reference>
<dbReference type="PROSITE" id="PS51406">
    <property type="entry name" value="FIBRINOGEN_C_2"/>
    <property type="match status" value="1"/>
</dbReference>
<keyword evidence="1" id="KW-1133">Transmembrane helix</keyword>
<dbReference type="InterPro" id="IPR036056">
    <property type="entry name" value="Fibrinogen-like_C"/>
</dbReference>
<dbReference type="Pfam" id="PF00147">
    <property type="entry name" value="Fibrinogen_C"/>
    <property type="match status" value="1"/>
</dbReference>
<protein>
    <submittedName>
        <fullName evidence="3">Angiopoietin-related protein 6</fullName>
    </submittedName>
</protein>
<keyword evidence="1" id="KW-0812">Transmembrane</keyword>
<dbReference type="InterPro" id="IPR014716">
    <property type="entry name" value="Fibrinogen_a/b/g_C_1"/>
</dbReference>
<feature type="non-terminal residue" evidence="3">
    <location>
        <position position="149"/>
    </location>
</feature>
<keyword evidence="1" id="KW-0472">Membrane</keyword>
<organism evidence="3">
    <name type="scientific">Zeugodacus cucurbitae</name>
    <name type="common">Melon fruit fly</name>
    <name type="synonym">Bactrocera cucurbitae</name>
    <dbReference type="NCBI Taxonomy" id="28588"/>
    <lineage>
        <taxon>Eukaryota</taxon>
        <taxon>Metazoa</taxon>
        <taxon>Ecdysozoa</taxon>
        <taxon>Arthropoda</taxon>
        <taxon>Hexapoda</taxon>
        <taxon>Insecta</taxon>
        <taxon>Pterygota</taxon>
        <taxon>Neoptera</taxon>
        <taxon>Endopterygota</taxon>
        <taxon>Diptera</taxon>
        <taxon>Brachycera</taxon>
        <taxon>Muscomorpha</taxon>
        <taxon>Tephritoidea</taxon>
        <taxon>Tephritidae</taxon>
        <taxon>Zeugodacus</taxon>
        <taxon>Zeugodacus</taxon>
    </lineage>
</organism>
<dbReference type="AlphaFoldDB" id="A0A0A1WJZ3"/>
<evidence type="ECO:0000256" key="1">
    <source>
        <dbReference type="SAM" id="Phobius"/>
    </source>
</evidence>
<proteinExistence type="predicted"/>
<dbReference type="InterPro" id="IPR002181">
    <property type="entry name" value="Fibrinogen_a/b/g_C_dom"/>
</dbReference>
<reference evidence="3" key="1">
    <citation type="submission" date="2014-11" db="EMBL/GenBank/DDBJ databases">
        <authorList>
            <person name="Geib S."/>
        </authorList>
    </citation>
    <scope>NUCLEOTIDE SEQUENCE</scope>
</reference>